<feature type="transmembrane region" description="Helical" evidence="1">
    <location>
        <begin position="129"/>
        <end position="147"/>
    </location>
</feature>
<name>A0A4R2TGN9_9FIRM</name>
<organism evidence="2 3">
    <name type="scientific">Serpentinicella alkaliphila</name>
    <dbReference type="NCBI Taxonomy" id="1734049"/>
    <lineage>
        <taxon>Bacteria</taxon>
        <taxon>Bacillati</taxon>
        <taxon>Bacillota</taxon>
        <taxon>Clostridia</taxon>
        <taxon>Peptostreptococcales</taxon>
        <taxon>Natronincolaceae</taxon>
        <taxon>Serpentinicella</taxon>
    </lineage>
</organism>
<feature type="transmembrane region" description="Helical" evidence="1">
    <location>
        <begin position="43"/>
        <end position="68"/>
    </location>
</feature>
<keyword evidence="1" id="KW-0472">Membrane</keyword>
<dbReference type="EMBL" id="SLYC01000014">
    <property type="protein sequence ID" value="TCQ02608.1"/>
    <property type="molecule type" value="Genomic_DNA"/>
</dbReference>
<dbReference type="Proteomes" id="UP000295504">
    <property type="component" value="Unassembled WGS sequence"/>
</dbReference>
<evidence type="ECO:0000313" key="3">
    <source>
        <dbReference type="Proteomes" id="UP000295504"/>
    </source>
</evidence>
<proteinExistence type="predicted"/>
<keyword evidence="1" id="KW-0812">Transmembrane</keyword>
<dbReference type="Pfam" id="PF04018">
    <property type="entry name" value="VCA0040-like"/>
    <property type="match status" value="1"/>
</dbReference>
<feature type="transmembrane region" description="Helical" evidence="1">
    <location>
        <begin position="103"/>
        <end position="123"/>
    </location>
</feature>
<feature type="transmembrane region" description="Helical" evidence="1">
    <location>
        <begin position="6"/>
        <end position="31"/>
    </location>
</feature>
<feature type="transmembrane region" description="Helical" evidence="1">
    <location>
        <begin position="228"/>
        <end position="245"/>
    </location>
</feature>
<accession>A0A4R2TGN9</accession>
<sequence>MALFIKGIILGFVIVLPGMSGGTVFLIFGIYEDIVKDILKLNLKPYIPLIIGVIIGIFLSAFAFAMFFENYRDFTVAFLLGCLLASVKPVLKECPEVTKGRIIMIFLGLLIGLLIVTEPLGVLVETEEISYLTLFIGGILSSAAMIIPGIPGSSVLILFGIYDVIIFSISDFNMPNLLVFGLGSVIGIYSLLNILGKLYEKYKALISYFFAGLIVGSARGILPSQMNLLVIILFLVGFSTVWIWSDKEF</sequence>
<dbReference type="RefSeq" id="WP_132848335.1">
    <property type="nucleotide sequence ID" value="NZ_CP058648.1"/>
</dbReference>
<feature type="transmembrane region" description="Helical" evidence="1">
    <location>
        <begin position="176"/>
        <end position="195"/>
    </location>
</feature>
<dbReference type="PANTHER" id="PTHR37308:SF1">
    <property type="entry name" value="POLYPRENYL-PHOSPHATE TRANSPORTER"/>
    <property type="match status" value="1"/>
</dbReference>
<dbReference type="PANTHER" id="PTHR37308">
    <property type="entry name" value="INTEGRAL MEMBRANE PROTEIN"/>
    <property type="match status" value="1"/>
</dbReference>
<gene>
    <name evidence="2" type="ORF">EDD79_101422</name>
</gene>
<dbReference type="InterPro" id="IPR007163">
    <property type="entry name" value="VCA0040-like"/>
</dbReference>
<feature type="transmembrane region" description="Helical" evidence="1">
    <location>
        <begin position="202"/>
        <end position="222"/>
    </location>
</feature>
<reference evidence="2 3" key="1">
    <citation type="submission" date="2019-03" db="EMBL/GenBank/DDBJ databases">
        <title>Genomic Encyclopedia of Type Strains, Phase IV (KMG-IV): sequencing the most valuable type-strain genomes for metagenomic binning, comparative biology and taxonomic classification.</title>
        <authorList>
            <person name="Goeker M."/>
        </authorList>
    </citation>
    <scope>NUCLEOTIDE SEQUENCE [LARGE SCALE GENOMIC DNA]</scope>
    <source>
        <strain evidence="2 3">DSM 100013</strain>
    </source>
</reference>
<evidence type="ECO:0000256" key="1">
    <source>
        <dbReference type="SAM" id="Phobius"/>
    </source>
</evidence>
<comment type="caution">
    <text evidence="2">The sequence shown here is derived from an EMBL/GenBank/DDBJ whole genome shotgun (WGS) entry which is preliminary data.</text>
</comment>
<dbReference type="AlphaFoldDB" id="A0A4R2TGN9"/>
<feature type="transmembrane region" description="Helical" evidence="1">
    <location>
        <begin position="74"/>
        <end position="91"/>
    </location>
</feature>
<keyword evidence="3" id="KW-1185">Reference proteome</keyword>
<evidence type="ECO:0000313" key="2">
    <source>
        <dbReference type="EMBL" id="TCQ02608.1"/>
    </source>
</evidence>
<protein>
    <submittedName>
        <fullName evidence="2">Putative membrane protein</fullName>
    </submittedName>
</protein>
<dbReference type="OrthoDB" id="9793746at2"/>
<keyword evidence="1" id="KW-1133">Transmembrane helix</keyword>